<dbReference type="AlphaFoldDB" id="A0A955RIR9"/>
<dbReference type="SUPFAM" id="SSF89623">
    <property type="entry name" value="Ribose/Galactose isomerase RpiB/AlsB"/>
    <property type="match status" value="1"/>
</dbReference>
<dbReference type="PIRSF" id="PIRSF005384">
    <property type="entry name" value="RpiB_LacA_B"/>
    <property type="match status" value="1"/>
</dbReference>
<dbReference type="Gene3D" id="3.40.1400.10">
    <property type="entry name" value="Sugar-phosphate isomerase, RpiB/LacA/LacB"/>
    <property type="match status" value="1"/>
</dbReference>
<gene>
    <name evidence="2" type="ORF">KC909_01535</name>
</gene>
<evidence type="ECO:0000313" key="2">
    <source>
        <dbReference type="EMBL" id="MCA9383023.1"/>
    </source>
</evidence>
<evidence type="ECO:0000313" key="3">
    <source>
        <dbReference type="Proteomes" id="UP000783287"/>
    </source>
</evidence>
<organism evidence="2 3">
    <name type="scientific">Candidatus Dojkabacteria bacterium</name>
    <dbReference type="NCBI Taxonomy" id="2099670"/>
    <lineage>
        <taxon>Bacteria</taxon>
        <taxon>Candidatus Dojkabacteria</taxon>
    </lineage>
</organism>
<accession>A0A955RIR9</accession>
<dbReference type="PANTHER" id="PTHR30345">
    <property type="entry name" value="RIBOSE-5-PHOSPHATE ISOMERASE B"/>
    <property type="match status" value="1"/>
</dbReference>
<dbReference type="NCBIfam" id="TIGR00689">
    <property type="entry name" value="rpiB_lacA_lacB"/>
    <property type="match status" value="1"/>
</dbReference>
<comment type="similarity">
    <text evidence="1">Belongs to the LacAB/RpiB family.</text>
</comment>
<proteinExistence type="inferred from homology"/>
<dbReference type="GO" id="GO:0004751">
    <property type="term" value="F:ribose-5-phosphate isomerase activity"/>
    <property type="evidence" value="ECO:0007669"/>
    <property type="project" value="TreeGrafter"/>
</dbReference>
<name>A0A955RIR9_9BACT</name>
<dbReference type="EMBL" id="JAGQLK010000020">
    <property type="protein sequence ID" value="MCA9383023.1"/>
    <property type="molecule type" value="Genomic_DNA"/>
</dbReference>
<reference evidence="2" key="2">
    <citation type="journal article" date="2021" name="Microbiome">
        <title>Successional dynamics and alternative stable states in a saline activated sludge microbial community over 9 years.</title>
        <authorList>
            <person name="Wang Y."/>
            <person name="Ye J."/>
            <person name="Ju F."/>
            <person name="Liu L."/>
            <person name="Boyd J.A."/>
            <person name="Deng Y."/>
            <person name="Parks D.H."/>
            <person name="Jiang X."/>
            <person name="Yin X."/>
            <person name="Woodcroft B.J."/>
            <person name="Tyson G.W."/>
            <person name="Hugenholtz P."/>
            <person name="Polz M.F."/>
            <person name="Zhang T."/>
        </authorList>
    </citation>
    <scope>NUCLEOTIDE SEQUENCE</scope>
    <source>
        <strain evidence="2">HKST-UBA14</strain>
    </source>
</reference>
<dbReference type="GO" id="GO:0009052">
    <property type="term" value="P:pentose-phosphate shunt, non-oxidative branch"/>
    <property type="evidence" value="ECO:0007669"/>
    <property type="project" value="TreeGrafter"/>
</dbReference>
<dbReference type="GO" id="GO:0019316">
    <property type="term" value="P:D-allose catabolic process"/>
    <property type="evidence" value="ECO:0007669"/>
    <property type="project" value="TreeGrafter"/>
</dbReference>
<dbReference type="InterPro" id="IPR036569">
    <property type="entry name" value="RpiB_LacA_LacB_sf"/>
</dbReference>
<dbReference type="InterPro" id="IPR003500">
    <property type="entry name" value="RpiB_LacA_LacB"/>
</dbReference>
<comment type="caution">
    <text evidence="2">The sequence shown here is derived from an EMBL/GenBank/DDBJ whole genome shotgun (WGS) entry which is preliminary data.</text>
</comment>
<dbReference type="PANTHER" id="PTHR30345:SF0">
    <property type="entry name" value="DNA DAMAGE-REPAIR_TOLERATION PROTEIN DRT102"/>
    <property type="match status" value="1"/>
</dbReference>
<dbReference type="NCBIfam" id="NF004051">
    <property type="entry name" value="PRK05571.1"/>
    <property type="match status" value="1"/>
</dbReference>
<dbReference type="Pfam" id="PF02502">
    <property type="entry name" value="LacAB_rpiB"/>
    <property type="match status" value="1"/>
</dbReference>
<evidence type="ECO:0000256" key="1">
    <source>
        <dbReference type="ARBA" id="ARBA00008754"/>
    </source>
</evidence>
<keyword evidence="2" id="KW-0413">Isomerase</keyword>
<protein>
    <submittedName>
        <fullName evidence="2">RpiB/LacA/LacB family sugar-phosphate isomerase</fullName>
    </submittedName>
</protein>
<sequence>MIYIGSDHQGYETKGKIVSFLESAGFEVEDLGPHEYIKTDDYPDYAFAVGEKVADDAAGKGILICGSGIGITIAANKVKGIRAAYVESIEHAVKSREDDDANILVLDNMTFDPSKDFAVIEAWLNTDFTGEERHLRRINKIREYEADR</sequence>
<dbReference type="Proteomes" id="UP000783287">
    <property type="component" value="Unassembled WGS sequence"/>
</dbReference>
<reference evidence="2" key="1">
    <citation type="submission" date="2020-04" db="EMBL/GenBank/DDBJ databases">
        <authorList>
            <person name="Zhang T."/>
        </authorList>
    </citation>
    <scope>NUCLEOTIDE SEQUENCE</scope>
    <source>
        <strain evidence="2">HKST-UBA14</strain>
    </source>
</reference>